<feature type="compositionally biased region" description="Pro residues" evidence="1">
    <location>
        <begin position="40"/>
        <end position="50"/>
    </location>
</feature>
<name>A0ABR2W4D2_9FUNG</name>
<evidence type="ECO:0000313" key="3">
    <source>
        <dbReference type="Proteomes" id="UP001479436"/>
    </source>
</evidence>
<dbReference type="Proteomes" id="UP001479436">
    <property type="component" value="Unassembled WGS sequence"/>
</dbReference>
<feature type="region of interest" description="Disordered" evidence="1">
    <location>
        <begin position="203"/>
        <end position="282"/>
    </location>
</feature>
<reference evidence="2 3" key="1">
    <citation type="submission" date="2023-04" db="EMBL/GenBank/DDBJ databases">
        <title>Genome of Basidiobolus ranarum AG-B5.</title>
        <authorList>
            <person name="Stajich J.E."/>
            <person name="Carter-House D."/>
            <person name="Gryganskyi A."/>
        </authorList>
    </citation>
    <scope>NUCLEOTIDE SEQUENCE [LARGE SCALE GENOMIC DNA]</scope>
    <source>
        <strain evidence="2 3">AG-B5</strain>
    </source>
</reference>
<evidence type="ECO:0000313" key="2">
    <source>
        <dbReference type="EMBL" id="KAK9719746.1"/>
    </source>
</evidence>
<dbReference type="EMBL" id="JASJQH010007037">
    <property type="protein sequence ID" value="KAK9719746.1"/>
    <property type="molecule type" value="Genomic_DNA"/>
</dbReference>
<protein>
    <submittedName>
        <fullName evidence="2">Uncharacterized protein</fullName>
    </submittedName>
</protein>
<accession>A0ABR2W4D2</accession>
<keyword evidence="3" id="KW-1185">Reference proteome</keyword>
<comment type="caution">
    <text evidence="2">The sequence shown here is derived from an EMBL/GenBank/DDBJ whole genome shotgun (WGS) entry which is preliminary data.</text>
</comment>
<feature type="compositionally biased region" description="Basic residues" evidence="1">
    <location>
        <begin position="258"/>
        <end position="268"/>
    </location>
</feature>
<proteinExistence type="predicted"/>
<sequence length="282" mass="31510">MSGSPVFGFLEQHKVTSSHLKQTALKNEMTKELFISRTPSPSPEPLPSPSKVPNFYFDDVAIKSPNRRENQVEAQQLMKKRSPSETTFQVKGVLATKHSYRKLEKDHSNQVVDSIRNFCSTPKKSPNKSTINLPKLRNYNQDWAKTPKHIAVSALLGAVRSPRNNLPQAVEEISVTSSEEENSLAEYAKDRLVSPEKVRKKKPGIVFQSPTKLPLHMGTPVKLSNTSKKAASSKPVLRPSNSPTANDIPLMGSTQRRLERHKVSKRRSQSSGSKIRLNLSPK</sequence>
<feature type="region of interest" description="Disordered" evidence="1">
    <location>
        <begin position="31"/>
        <end position="51"/>
    </location>
</feature>
<organism evidence="2 3">
    <name type="scientific">Basidiobolus ranarum</name>
    <dbReference type="NCBI Taxonomy" id="34480"/>
    <lineage>
        <taxon>Eukaryota</taxon>
        <taxon>Fungi</taxon>
        <taxon>Fungi incertae sedis</taxon>
        <taxon>Zoopagomycota</taxon>
        <taxon>Entomophthoromycotina</taxon>
        <taxon>Basidiobolomycetes</taxon>
        <taxon>Basidiobolales</taxon>
        <taxon>Basidiobolaceae</taxon>
        <taxon>Basidiobolus</taxon>
    </lineage>
</organism>
<gene>
    <name evidence="2" type="ORF">K7432_004600</name>
</gene>
<evidence type="ECO:0000256" key="1">
    <source>
        <dbReference type="SAM" id="MobiDB-lite"/>
    </source>
</evidence>